<dbReference type="PANTHER" id="PTHR24351">
    <property type="entry name" value="RIBOSOMAL PROTEIN S6 KINASE"/>
    <property type="match status" value="1"/>
</dbReference>
<evidence type="ECO:0000256" key="1">
    <source>
        <dbReference type="ARBA" id="ARBA00022527"/>
    </source>
</evidence>
<dbReference type="Pfam" id="PF00069">
    <property type="entry name" value="Pkinase"/>
    <property type="match status" value="1"/>
</dbReference>
<dbReference type="GO" id="GO:0004674">
    <property type="term" value="F:protein serine/threonine kinase activity"/>
    <property type="evidence" value="ECO:0007669"/>
    <property type="project" value="UniProtKB-KW"/>
</dbReference>
<proteinExistence type="predicted"/>
<dbReference type="GO" id="GO:0005524">
    <property type="term" value="F:ATP binding"/>
    <property type="evidence" value="ECO:0007669"/>
    <property type="project" value="UniProtKB-KW"/>
</dbReference>
<evidence type="ECO:0000256" key="3">
    <source>
        <dbReference type="ARBA" id="ARBA00022741"/>
    </source>
</evidence>
<dbReference type="AlphaFoldDB" id="A0A2G9QBD1"/>
<dbReference type="EMBL" id="KZ040619">
    <property type="protein sequence ID" value="PIO12910.1"/>
    <property type="molecule type" value="Genomic_DNA"/>
</dbReference>
<dbReference type="PROSITE" id="PS00108">
    <property type="entry name" value="PROTEIN_KINASE_ST"/>
    <property type="match status" value="1"/>
</dbReference>
<evidence type="ECO:0000259" key="6">
    <source>
        <dbReference type="PROSITE" id="PS50011"/>
    </source>
</evidence>
<dbReference type="SUPFAM" id="SSF56112">
    <property type="entry name" value="Protein kinase-like (PK-like)"/>
    <property type="match status" value="1"/>
</dbReference>
<organism evidence="7 8">
    <name type="scientific">Aquarana catesbeiana</name>
    <name type="common">American bullfrog</name>
    <name type="synonym">Rana catesbeiana</name>
    <dbReference type="NCBI Taxonomy" id="8400"/>
    <lineage>
        <taxon>Eukaryota</taxon>
        <taxon>Metazoa</taxon>
        <taxon>Chordata</taxon>
        <taxon>Craniata</taxon>
        <taxon>Vertebrata</taxon>
        <taxon>Euteleostomi</taxon>
        <taxon>Amphibia</taxon>
        <taxon>Batrachia</taxon>
        <taxon>Anura</taxon>
        <taxon>Neobatrachia</taxon>
        <taxon>Ranoidea</taxon>
        <taxon>Ranidae</taxon>
        <taxon>Aquarana</taxon>
    </lineage>
</organism>
<keyword evidence="4" id="KW-0418">Kinase</keyword>
<dbReference type="SMART" id="SM00220">
    <property type="entry name" value="S_TKc"/>
    <property type="match status" value="1"/>
</dbReference>
<dbReference type="InterPro" id="IPR011009">
    <property type="entry name" value="Kinase-like_dom_sf"/>
</dbReference>
<accession>A0A2G9QBD1</accession>
<keyword evidence="5" id="KW-0067">ATP-binding</keyword>
<keyword evidence="1" id="KW-0723">Serine/threonine-protein kinase</keyword>
<evidence type="ECO:0000313" key="8">
    <source>
        <dbReference type="Proteomes" id="UP000228934"/>
    </source>
</evidence>
<dbReference type="PROSITE" id="PS50011">
    <property type="entry name" value="PROTEIN_KINASE_DOM"/>
    <property type="match status" value="1"/>
</dbReference>
<feature type="non-terminal residue" evidence="7">
    <location>
        <position position="204"/>
    </location>
</feature>
<evidence type="ECO:0000313" key="7">
    <source>
        <dbReference type="EMBL" id="PIO12910.1"/>
    </source>
</evidence>
<evidence type="ECO:0000256" key="2">
    <source>
        <dbReference type="ARBA" id="ARBA00022679"/>
    </source>
</evidence>
<feature type="domain" description="Protein kinase" evidence="6">
    <location>
        <begin position="1"/>
        <end position="204"/>
    </location>
</feature>
<dbReference type="InterPro" id="IPR000719">
    <property type="entry name" value="Prot_kinase_dom"/>
</dbReference>
<evidence type="ECO:0000256" key="4">
    <source>
        <dbReference type="ARBA" id="ARBA00022777"/>
    </source>
</evidence>
<sequence>MVRKRKLIKEDHKAIHTELQVLKKVKKSPFVTHLYCSFQTKDYLFYVMELMSGGDLRTLMKKEGQIKGDKLRLLTAEMLCGIQYLHSKKIVHRDLKPGNILLDQAGHARIADFGIAVKGFSPIFKISTPAGTPPYMAPEVLSYERYDTTADFFSLGEIIYEMALGKRPFLTGSEKDTNDIKSKVMNNKPDYPCQMDPDLCDILK</sequence>
<keyword evidence="2" id="KW-0808">Transferase</keyword>
<protein>
    <recommendedName>
        <fullName evidence="6">Protein kinase domain-containing protein</fullName>
    </recommendedName>
</protein>
<dbReference type="OrthoDB" id="10047816at2759"/>
<name>A0A2G9QBD1_AQUCT</name>
<dbReference type="Gene3D" id="1.10.510.10">
    <property type="entry name" value="Transferase(Phosphotransferase) domain 1"/>
    <property type="match status" value="1"/>
</dbReference>
<evidence type="ECO:0000256" key="5">
    <source>
        <dbReference type="ARBA" id="ARBA00022840"/>
    </source>
</evidence>
<dbReference type="Proteomes" id="UP000228934">
    <property type="component" value="Unassembled WGS sequence"/>
</dbReference>
<keyword evidence="8" id="KW-1185">Reference proteome</keyword>
<keyword evidence="3" id="KW-0547">Nucleotide-binding</keyword>
<dbReference type="InterPro" id="IPR008271">
    <property type="entry name" value="Ser/Thr_kinase_AS"/>
</dbReference>
<reference evidence="8" key="1">
    <citation type="journal article" date="2017" name="Nat. Commun.">
        <title>The North American bullfrog draft genome provides insight into hormonal regulation of long noncoding RNA.</title>
        <authorList>
            <person name="Hammond S.A."/>
            <person name="Warren R.L."/>
            <person name="Vandervalk B.P."/>
            <person name="Kucuk E."/>
            <person name="Khan H."/>
            <person name="Gibb E.A."/>
            <person name="Pandoh P."/>
            <person name="Kirk H."/>
            <person name="Zhao Y."/>
            <person name="Jones M."/>
            <person name="Mungall A.J."/>
            <person name="Coope R."/>
            <person name="Pleasance S."/>
            <person name="Moore R.A."/>
            <person name="Holt R.A."/>
            <person name="Round J.M."/>
            <person name="Ohora S."/>
            <person name="Walle B.V."/>
            <person name="Veldhoen N."/>
            <person name="Helbing C.C."/>
            <person name="Birol I."/>
        </authorList>
    </citation>
    <scope>NUCLEOTIDE SEQUENCE [LARGE SCALE GENOMIC DNA]</scope>
</reference>
<gene>
    <name evidence="7" type="ORF">AB205_0058380</name>
</gene>